<keyword evidence="10 13" id="KW-0472">Membrane</keyword>
<dbReference type="InterPro" id="IPR001375">
    <property type="entry name" value="Peptidase_S9_cat"/>
</dbReference>
<keyword evidence="11" id="KW-0325">Glycoprotein</keyword>
<feature type="domain" description="Dipeptidylpeptidase IV N-terminal" evidence="15">
    <location>
        <begin position="191"/>
        <end position="581"/>
    </location>
</feature>
<evidence type="ECO:0000256" key="4">
    <source>
        <dbReference type="ARBA" id="ARBA00022670"/>
    </source>
</evidence>
<dbReference type="SUPFAM" id="SSF82171">
    <property type="entry name" value="DPP6 N-terminal domain-like"/>
    <property type="match status" value="1"/>
</dbReference>
<dbReference type="PANTHER" id="PTHR11731:SF200">
    <property type="entry name" value="DIPEPTIDYL PEPTIDASE 10, ISOFORM B"/>
    <property type="match status" value="1"/>
</dbReference>
<dbReference type="InterPro" id="IPR050278">
    <property type="entry name" value="Serine_Prot_S9B/DPPIV"/>
</dbReference>
<dbReference type="FunFam" id="3.40.50.1820:FF:000003">
    <property type="entry name" value="Dipeptidyl peptidase 4"/>
    <property type="match status" value="1"/>
</dbReference>
<evidence type="ECO:0000259" key="14">
    <source>
        <dbReference type="Pfam" id="PF00326"/>
    </source>
</evidence>
<evidence type="ECO:0000256" key="11">
    <source>
        <dbReference type="ARBA" id="ARBA00023180"/>
    </source>
</evidence>
<evidence type="ECO:0000256" key="13">
    <source>
        <dbReference type="SAM" id="Phobius"/>
    </source>
</evidence>
<comment type="similarity">
    <text evidence="2">Belongs to the peptidase S9B family.</text>
</comment>
<name>A0A8H4BK96_MUCCL</name>
<comment type="caution">
    <text evidence="16">The sequence shown here is derived from an EMBL/GenBank/DDBJ whole genome shotgun (WGS) entry which is preliminary data.</text>
</comment>
<dbReference type="AlphaFoldDB" id="A0A8H4BK96"/>
<evidence type="ECO:0000256" key="7">
    <source>
        <dbReference type="ARBA" id="ARBA00022825"/>
    </source>
</evidence>
<evidence type="ECO:0000256" key="1">
    <source>
        <dbReference type="ARBA" id="ARBA00004576"/>
    </source>
</evidence>
<dbReference type="InterPro" id="IPR029058">
    <property type="entry name" value="AB_hydrolase_fold"/>
</dbReference>
<feature type="domain" description="Peptidase S9 prolyl oligopeptidase catalytic" evidence="14">
    <location>
        <begin position="664"/>
        <end position="866"/>
    </location>
</feature>
<dbReference type="Gene3D" id="3.40.50.1820">
    <property type="entry name" value="alpha/beta hydrolase"/>
    <property type="match status" value="1"/>
</dbReference>
<dbReference type="PANTHER" id="PTHR11731">
    <property type="entry name" value="PROTEASE FAMILY S9B,C DIPEPTIDYL-PEPTIDASE IV-RELATED"/>
    <property type="match status" value="1"/>
</dbReference>
<evidence type="ECO:0000256" key="5">
    <source>
        <dbReference type="ARBA" id="ARBA00022692"/>
    </source>
</evidence>
<dbReference type="InterPro" id="IPR002469">
    <property type="entry name" value="Peptidase_S9B_N"/>
</dbReference>
<keyword evidence="3" id="KW-0031">Aminopeptidase</keyword>
<evidence type="ECO:0000256" key="2">
    <source>
        <dbReference type="ARBA" id="ARBA00006150"/>
    </source>
</evidence>
<feature type="transmembrane region" description="Helical" evidence="13">
    <location>
        <begin position="65"/>
        <end position="84"/>
    </location>
</feature>
<dbReference type="Gene3D" id="2.140.10.30">
    <property type="entry name" value="Dipeptidylpeptidase IV, N-terminal domain"/>
    <property type="match status" value="1"/>
</dbReference>
<dbReference type="EMBL" id="JAAECE010000003">
    <property type="protein sequence ID" value="KAF1803894.1"/>
    <property type="molecule type" value="Genomic_DNA"/>
</dbReference>
<keyword evidence="5 13" id="KW-0812">Transmembrane</keyword>
<evidence type="ECO:0000313" key="16">
    <source>
        <dbReference type="EMBL" id="KAF1803894.1"/>
    </source>
</evidence>
<evidence type="ECO:0000256" key="9">
    <source>
        <dbReference type="ARBA" id="ARBA00022989"/>
    </source>
</evidence>
<reference evidence="16 17" key="1">
    <citation type="submission" date="2019-09" db="EMBL/GenBank/DDBJ databases">
        <authorList>
            <consortium name="DOE Joint Genome Institute"/>
            <person name="Mondo S.J."/>
            <person name="Navarro-Mendoza M.I."/>
            <person name="Perez-Arques C."/>
            <person name="Panchal S."/>
            <person name="Nicolas F.E."/>
            <person name="Ganguly P."/>
            <person name="Pangilinan J."/>
            <person name="Grigoriev I."/>
            <person name="Heitman J."/>
            <person name="Sanya K."/>
            <person name="Garre V."/>
        </authorList>
    </citation>
    <scope>NUCLEOTIDE SEQUENCE [LARGE SCALE GENOMIC DNA]</scope>
    <source>
        <strain evidence="16 17">MU402</strain>
    </source>
</reference>
<dbReference type="GO" id="GO:0004177">
    <property type="term" value="F:aminopeptidase activity"/>
    <property type="evidence" value="ECO:0007669"/>
    <property type="project" value="UniProtKB-KW"/>
</dbReference>
<keyword evidence="4" id="KW-0645">Protease</keyword>
<sequence>MASRREYFVDMDEETATGGASQRLLMQEEQPRLGSSSDSEEDDLYNYSFEEKELIQSDYSYQKKGLNWICVGFVSILLLAWILWTVSIAQLFNGLSAGEESADHKGTEANLSQDKKRFQFEDIFNSSFTPQYTNLVWVENDPRDGIYTYRDPVSNDILLESIQDRQSQVFVKARDLTFNDMELNVDSFDLSHDAQYLLLKTNVSSVWRHSSLYYAYIYRVSSKKITPLTTSNKISYAAWSPTGHQLAYVMDNDIYITDLIKHKRVTFDGSQTVFNGIPDWVYEEEVLESNFALWWAPDSSHVAFLKLDETNVPEYHLQMYTGVRNGSYPKENKIRYPKAGAPNPLVSLHVYSLSADRVITASTTSAKDSYANIMETSSTKDFAEDDRLIIDVVWATDSHTQLLFKQTNRIQDHQYTNLVDINSFHLENSTVKLVREYKPTDGGWIDVAQSMVYLPPKNNSTRTDLRYLDILDNEDGFAHLAIVTVNHKGSSSVSWLTSGEWEVITGTVEVDAKRQLIHFVSTERSPYERHLYKISLDNEKPASTKSCLTCPSDPEEHAYYSASFSPKSGYYILDYEGPGIPNTVVKKVDDASFRSVLQDNLELRMLLQDYDLPKTHIRTVSSGGIEMTAMEVVPADFNVHKKYPVLFHVYGGPGSQLVSYQFDLSWQTFVASQLGFIVVTVDGRGTGFKGRKYRVGVRGRLGELETIDQVNAGRHWAKLDYVDEYRMAIWGWSYGGYMTTKVIEANDGVFSTGMAVAPVTDWRFYDSVYTERYMMTPKLNPVGYENSAVNNMTGFRNAKYLLAHGTGDDNVHFQHTAVLVDKLTLEDIHNYRVQIYPDSNHAIRHHNANKNVYYLLTEFLIESFGGHEYKHIYNEMHGKFSGPLPRED</sequence>
<dbReference type="SUPFAM" id="SSF53474">
    <property type="entry name" value="alpha/beta-Hydrolases"/>
    <property type="match status" value="1"/>
</dbReference>
<dbReference type="Proteomes" id="UP000469890">
    <property type="component" value="Unassembled WGS sequence"/>
</dbReference>
<organism evidence="16 17">
    <name type="scientific">Mucor circinelloides f. lusitanicus</name>
    <name type="common">Mucor racemosus var. lusitanicus</name>
    <dbReference type="NCBI Taxonomy" id="29924"/>
    <lineage>
        <taxon>Eukaryota</taxon>
        <taxon>Fungi</taxon>
        <taxon>Fungi incertae sedis</taxon>
        <taxon>Mucoromycota</taxon>
        <taxon>Mucoromycotina</taxon>
        <taxon>Mucoromycetes</taxon>
        <taxon>Mucorales</taxon>
        <taxon>Mucorineae</taxon>
        <taxon>Mucoraceae</taxon>
        <taxon>Mucor</taxon>
    </lineage>
</organism>
<protein>
    <submittedName>
        <fullName evidence="16">Dipeptidyl peptidase IV N-terminal region-domain-containing protein</fullName>
    </submittedName>
</protein>
<dbReference type="GO" id="GO:0005774">
    <property type="term" value="C:vacuolar membrane"/>
    <property type="evidence" value="ECO:0007669"/>
    <property type="project" value="UniProtKB-SubCell"/>
</dbReference>
<dbReference type="GO" id="GO:0005886">
    <property type="term" value="C:plasma membrane"/>
    <property type="evidence" value="ECO:0007669"/>
    <property type="project" value="TreeGrafter"/>
</dbReference>
<proteinExistence type="inferred from homology"/>
<dbReference type="Pfam" id="PF00930">
    <property type="entry name" value="DPPIV_N"/>
    <property type="match status" value="1"/>
</dbReference>
<dbReference type="GO" id="GO:0004252">
    <property type="term" value="F:serine-type endopeptidase activity"/>
    <property type="evidence" value="ECO:0007669"/>
    <property type="project" value="InterPro"/>
</dbReference>
<keyword evidence="8" id="KW-0735">Signal-anchor</keyword>
<dbReference type="PROSITE" id="PS00708">
    <property type="entry name" value="PRO_ENDOPEP_SER"/>
    <property type="match status" value="1"/>
</dbReference>
<accession>A0A8H4BK96</accession>
<gene>
    <name evidence="16" type="ORF">FB192DRAFT_1370336</name>
</gene>
<comment type="subcellular location">
    <subcellularLocation>
        <location evidence="1">Vacuole membrane</location>
        <topology evidence="1">Single-pass type II membrane protein</topology>
    </subcellularLocation>
</comment>
<dbReference type="GO" id="GO:0008239">
    <property type="term" value="F:dipeptidyl-peptidase activity"/>
    <property type="evidence" value="ECO:0007669"/>
    <property type="project" value="TreeGrafter"/>
</dbReference>
<dbReference type="GO" id="GO:0006508">
    <property type="term" value="P:proteolysis"/>
    <property type="evidence" value="ECO:0007669"/>
    <property type="project" value="UniProtKB-KW"/>
</dbReference>
<evidence type="ECO:0000256" key="8">
    <source>
        <dbReference type="ARBA" id="ARBA00022968"/>
    </source>
</evidence>
<keyword evidence="9 13" id="KW-1133">Transmembrane helix</keyword>
<feature type="region of interest" description="Disordered" evidence="12">
    <location>
        <begin position="1"/>
        <end position="41"/>
    </location>
</feature>
<evidence type="ECO:0000313" key="17">
    <source>
        <dbReference type="Proteomes" id="UP000469890"/>
    </source>
</evidence>
<evidence type="ECO:0000256" key="3">
    <source>
        <dbReference type="ARBA" id="ARBA00022438"/>
    </source>
</evidence>
<evidence type="ECO:0000256" key="6">
    <source>
        <dbReference type="ARBA" id="ARBA00022801"/>
    </source>
</evidence>
<dbReference type="InterPro" id="IPR002471">
    <property type="entry name" value="Pept_S9_AS"/>
</dbReference>
<evidence type="ECO:0000256" key="12">
    <source>
        <dbReference type="SAM" id="MobiDB-lite"/>
    </source>
</evidence>
<evidence type="ECO:0000259" key="15">
    <source>
        <dbReference type="Pfam" id="PF00930"/>
    </source>
</evidence>
<dbReference type="Pfam" id="PF00326">
    <property type="entry name" value="Peptidase_S9"/>
    <property type="match status" value="1"/>
</dbReference>
<evidence type="ECO:0000256" key="10">
    <source>
        <dbReference type="ARBA" id="ARBA00023136"/>
    </source>
</evidence>
<keyword evidence="7" id="KW-0720">Serine protease</keyword>
<keyword evidence="6" id="KW-0378">Hydrolase</keyword>